<evidence type="ECO:0000313" key="1">
    <source>
        <dbReference type="EMBL" id="MEQ2187961.1"/>
    </source>
</evidence>
<keyword evidence="2" id="KW-1185">Reference proteome</keyword>
<dbReference type="EMBL" id="JAHRIO010090544">
    <property type="protein sequence ID" value="MEQ2187961.1"/>
    <property type="molecule type" value="Genomic_DNA"/>
</dbReference>
<organism evidence="1 2">
    <name type="scientific">Goodea atripinnis</name>
    <dbReference type="NCBI Taxonomy" id="208336"/>
    <lineage>
        <taxon>Eukaryota</taxon>
        <taxon>Metazoa</taxon>
        <taxon>Chordata</taxon>
        <taxon>Craniata</taxon>
        <taxon>Vertebrata</taxon>
        <taxon>Euteleostomi</taxon>
        <taxon>Actinopterygii</taxon>
        <taxon>Neopterygii</taxon>
        <taxon>Teleostei</taxon>
        <taxon>Neoteleostei</taxon>
        <taxon>Acanthomorphata</taxon>
        <taxon>Ovalentaria</taxon>
        <taxon>Atherinomorphae</taxon>
        <taxon>Cyprinodontiformes</taxon>
        <taxon>Goodeidae</taxon>
        <taxon>Goodea</taxon>
    </lineage>
</organism>
<accession>A0ABV0PWT2</accession>
<comment type="caution">
    <text evidence="1">The sequence shown here is derived from an EMBL/GenBank/DDBJ whole genome shotgun (WGS) entry which is preliminary data.</text>
</comment>
<name>A0ABV0PWT2_9TELE</name>
<evidence type="ECO:0000313" key="2">
    <source>
        <dbReference type="Proteomes" id="UP001476798"/>
    </source>
</evidence>
<protein>
    <submittedName>
        <fullName evidence="1">Uncharacterized protein</fullName>
    </submittedName>
</protein>
<sequence>MLVEVEADCSLTVEEDPPTKPGSSLVLDLILSFKVRFSVCLHSFSIFRGTLGIYLFCIPVQGGPEVPTTAKVVPLMIRMHSGMEGEELPRGFSEVSDPVTDSLF</sequence>
<gene>
    <name evidence="1" type="ORF">GOODEAATRI_010119</name>
</gene>
<dbReference type="Proteomes" id="UP001476798">
    <property type="component" value="Unassembled WGS sequence"/>
</dbReference>
<reference evidence="1 2" key="1">
    <citation type="submission" date="2021-06" db="EMBL/GenBank/DDBJ databases">
        <authorList>
            <person name="Palmer J.M."/>
        </authorList>
    </citation>
    <scope>NUCLEOTIDE SEQUENCE [LARGE SCALE GENOMIC DNA]</scope>
    <source>
        <strain evidence="1 2">GA_2019</strain>
        <tissue evidence="1">Muscle</tissue>
    </source>
</reference>
<proteinExistence type="predicted"/>